<dbReference type="OrthoDB" id="2690199at2"/>
<dbReference type="KEGG" id="ccb:Clocel_1847"/>
<feature type="transmembrane region" description="Helical" evidence="3">
    <location>
        <begin position="33"/>
        <end position="52"/>
    </location>
</feature>
<dbReference type="GO" id="GO:0004190">
    <property type="term" value="F:aspartic-type endopeptidase activity"/>
    <property type="evidence" value="ECO:0007669"/>
    <property type="project" value="UniProtKB-KW"/>
</dbReference>
<keyword evidence="3" id="KW-0812">Transmembrane</keyword>
<dbReference type="InterPro" id="IPR005081">
    <property type="entry name" value="SpoIIGA"/>
</dbReference>
<dbReference type="HOGENOM" id="CLU_059158_0_0_9"/>
<keyword evidence="1" id="KW-1003">Cell membrane</keyword>
<dbReference type="GO" id="GO:0005886">
    <property type="term" value="C:plasma membrane"/>
    <property type="evidence" value="ECO:0007669"/>
    <property type="project" value="UniProtKB-SubCell"/>
</dbReference>
<keyword evidence="1 3" id="KW-0472">Membrane</keyword>
<dbReference type="RefSeq" id="WP_010077195.1">
    <property type="nucleotide sequence ID" value="NC_014393.1"/>
</dbReference>
<keyword evidence="1" id="KW-0378">Hydrolase</keyword>
<keyword evidence="1" id="KW-0645">Protease</keyword>
<dbReference type="Pfam" id="PF03419">
    <property type="entry name" value="Peptidase_U4"/>
    <property type="match status" value="1"/>
</dbReference>
<keyword evidence="1" id="KW-0064">Aspartyl protease</keyword>
<keyword evidence="5" id="KW-1185">Reference proteome</keyword>
<feature type="transmembrane region" description="Helical" evidence="3">
    <location>
        <begin position="82"/>
        <end position="105"/>
    </location>
</feature>
<comment type="function">
    <text evidence="1">Probable aspartic protease that is responsible for the proteolytic cleavage of the RNA polymerase sigma E factor (SigE/spoIIGB) to yield the active peptide in the mother cell during sporulation. Responds to a signal from the forespore that is triggered by the extracellular signal protein SpoIIR.</text>
</comment>
<evidence type="ECO:0000313" key="5">
    <source>
        <dbReference type="Proteomes" id="UP000002730"/>
    </source>
</evidence>
<reference evidence="4 5" key="1">
    <citation type="submission" date="2010-08" db="EMBL/GenBank/DDBJ databases">
        <title>Complete sequence of Clostridium cellulovorans 743B.</title>
        <authorList>
            <consortium name="US DOE Joint Genome Institute"/>
            <person name="Lucas S."/>
            <person name="Copeland A."/>
            <person name="Lapidus A."/>
            <person name="Cheng J.-F."/>
            <person name="Bruce D."/>
            <person name="Goodwin L."/>
            <person name="Pitluck S."/>
            <person name="Chertkov O."/>
            <person name="Detter J.C."/>
            <person name="Han C."/>
            <person name="Tapia R."/>
            <person name="Land M."/>
            <person name="Hauser L."/>
            <person name="Chang Y.-J."/>
            <person name="Jeffries C."/>
            <person name="Kyrpides N."/>
            <person name="Ivanova N."/>
            <person name="Mikhailova N."/>
            <person name="Hemme C.L."/>
            <person name="Woyke T."/>
        </authorList>
    </citation>
    <scope>NUCLEOTIDE SEQUENCE [LARGE SCALE GENOMIC DNA]</scope>
    <source>
        <strain evidence="5">ATCC 35296 / DSM 3052 / OCM 3 / 743B</strain>
    </source>
</reference>
<dbReference type="eggNOG" id="ENOG50301AF">
    <property type="taxonomic scope" value="Bacteria"/>
</dbReference>
<feature type="transmembrane region" description="Helical" evidence="3">
    <location>
        <begin position="58"/>
        <end position="75"/>
    </location>
</feature>
<gene>
    <name evidence="4" type="ordered locus">Clocel_1847</name>
</gene>
<feature type="active site" evidence="2">
    <location>
        <position position="173"/>
    </location>
</feature>
<evidence type="ECO:0000256" key="3">
    <source>
        <dbReference type="SAM" id="Phobius"/>
    </source>
</evidence>
<accession>D9SL75</accession>
<proteinExistence type="inferred from homology"/>
<dbReference type="Proteomes" id="UP000002730">
    <property type="component" value="Chromosome"/>
</dbReference>
<name>D9SL75_CLOC7</name>
<evidence type="ECO:0000256" key="1">
    <source>
        <dbReference type="PIRNR" id="PIRNR018571"/>
    </source>
</evidence>
<evidence type="ECO:0000256" key="2">
    <source>
        <dbReference type="PIRSR" id="PIRSR018571-1"/>
    </source>
</evidence>
<dbReference type="STRING" id="573061.Clocel_1847"/>
<keyword evidence="3" id="KW-1133">Transmembrane helix</keyword>
<keyword evidence="1" id="KW-0749">Sporulation</keyword>
<comment type="subcellular location">
    <subcellularLocation>
        <location evidence="1">Cell membrane</location>
    </subcellularLocation>
</comment>
<dbReference type="EMBL" id="CP002160">
    <property type="protein sequence ID" value="ADL51591.1"/>
    <property type="molecule type" value="Genomic_DNA"/>
</dbReference>
<dbReference type="AlphaFoldDB" id="D9SL75"/>
<feature type="transmembrane region" description="Helical" evidence="3">
    <location>
        <begin position="117"/>
        <end position="136"/>
    </location>
</feature>
<dbReference type="GO" id="GO:0030435">
    <property type="term" value="P:sporulation resulting in formation of a cellular spore"/>
    <property type="evidence" value="ECO:0007669"/>
    <property type="project" value="UniProtKB-KW"/>
</dbReference>
<organism evidence="4 5">
    <name type="scientific">Clostridium cellulovorans (strain ATCC 35296 / DSM 3052 / OCM 3 / 743B)</name>
    <dbReference type="NCBI Taxonomy" id="573061"/>
    <lineage>
        <taxon>Bacteria</taxon>
        <taxon>Bacillati</taxon>
        <taxon>Bacillota</taxon>
        <taxon>Clostridia</taxon>
        <taxon>Eubacteriales</taxon>
        <taxon>Clostridiaceae</taxon>
        <taxon>Clostridium</taxon>
    </lineage>
</organism>
<dbReference type="GO" id="GO:0030436">
    <property type="term" value="P:asexual sporulation"/>
    <property type="evidence" value="ECO:0007669"/>
    <property type="project" value="InterPro"/>
</dbReference>
<dbReference type="GO" id="GO:0006508">
    <property type="term" value="P:proteolysis"/>
    <property type="evidence" value="ECO:0007669"/>
    <property type="project" value="UniProtKB-KW"/>
</dbReference>
<comment type="similarity">
    <text evidence="1">Belongs to the peptidase U4 family.</text>
</comment>
<dbReference type="EC" id="3.4.23.-" evidence="1"/>
<feature type="transmembrane region" description="Helical" evidence="3">
    <location>
        <begin position="6"/>
        <end position="26"/>
    </location>
</feature>
<protein>
    <recommendedName>
        <fullName evidence="1">Sporulation sigma-E factor-processing peptidase</fullName>
        <ecNumber evidence="1">3.4.23.-</ecNumber>
    </recommendedName>
    <alternativeName>
        <fullName evidence="1">Membrane-associated aspartic protease</fullName>
    </alternativeName>
    <alternativeName>
        <fullName evidence="1">Stage II sporulation protein GA</fullName>
    </alternativeName>
</protein>
<evidence type="ECO:0000313" key="4">
    <source>
        <dbReference type="EMBL" id="ADL51591.1"/>
    </source>
</evidence>
<sequence>MKVYIDVLLIQNLIVNYFLLFITGKVVRTKFSFWRLLLGAFLGALYIITFFLKNKYLTTMPVKLIVPLIMILISFPKEKIKFYFSTTITYIILSMCLAGICIFLEGNNPNALTYKGYLINFSSKGLVLSLIILFFIGERIYTFIKGQIQIKALVYELDIYIQGKLYSMKAFLDTGNELREPITNLPVIIAEECDFQELISNERDFYDIPYQVVSGNSGKLKGIKADYIIIKNSKGERQKKIAMIAFTKGKLSDDNSYNSLLSRGII</sequence>
<dbReference type="PIRSF" id="PIRSF018571">
    <property type="entry name" value="SpoIIGA"/>
    <property type="match status" value="1"/>
</dbReference>